<dbReference type="SUPFAM" id="SSF49562">
    <property type="entry name" value="C2 domain (Calcium/lipid-binding domain, CaLB)"/>
    <property type="match status" value="1"/>
</dbReference>
<feature type="domain" description="C2" evidence="1">
    <location>
        <begin position="1"/>
        <end position="126"/>
    </location>
</feature>
<dbReference type="InterPro" id="IPR035892">
    <property type="entry name" value="C2_domain_sf"/>
</dbReference>
<dbReference type="InterPro" id="IPR000008">
    <property type="entry name" value="C2_dom"/>
</dbReference>
<dbReference type="Gene3D" id="2.60.40.150">
    <property type="entry name" value="C2 domain"/>
    <property type="match status" value="1"/>
</dbReference>
<accession>A0A2N9GDB6</accession>
<sequence>MGAPHLFSSLSCELRIIQAKNVESKSKGSFFVRYYLSAGNNKTIQLNTREISSKSDLSWNESFSLDCHGSQDSMDNLKQQNVVFELRWRNIVPVLGKIGGSQLLGRTEIPWKQVSESPNMEIEKWVTMVSTKGHVLPKLQVGMRIQVPATVEMERRTRGKVNKWDDQCGCKDGHCYSSCGDYEIFALAAVSEAF</sequence>
<name>A0A2N9GDB6_FAGSY</name>
<evidence type="ECO:0000259" key="1">
    <source>
        <dbReference type="PROSITE" id="PS50004"/>
    </source>
</evidence>
<reference evidence="2" key="1">
    <citation type="submission" date="2018-02" db="EMBL/GenBank/DDBJ databases">
        <authorList>
            <person name="Cohen D.B."/>
            <person name="Kent A.D."/>
        </authorList>
    </citation>
    <scope>NUCLEOTIDE SEQUENCE</scope>
</reference>
<dbReference type="InterPro" id="IPR057458">
    <property type="entry name" value="GRDP_C2"/>
</dbReference>
<dbReference type="AlphaFoldDB" id="A0A2N9GDB6"/>
<evidence type="ECO:0000313" key="2">
    <source>
        <dbReference type="EMBL" id="SPD00557.1"/>
    </source>
</evidence>
<dbReference type="PROSITE" id="PS50004">
    <property type="entry name" value="C2"/>
    <property type="match status" value="1"/>
</dbReference>
<gene>
    <name evidence="2" type="ORF">FSB_LOCUS28439</name>
</gene>
<dbReference type="PANTHER" id="PTHR35503">
    <property type="entry name" value="OSJNBA0006M15.15 PROTEIN"/>
    <property type="match status" value="1"/>
</dbReference>
<organism evidence="2">
    <name type="scientific">Fagus sylvatica</name>
    <name type="common">Beechnut</name>
    <dbReference type="NCBI Taxonomy" id="28930"/>
    <lineage>
        <taxon>Eukaryota</taxon>
        <taxon>Viridiplantae</taxon>
        <taxon>Streptophyta</taxon>
        <taxon>Embryophyta</taxon>
        <taxon>Tracheophyta</taxon>
        <taxon>Spermatophyta</taxon>
        <taxon>Magnoliopsida</taxon>
        <taxon>eudicotyledons</taxon>
        <taxon>Gunneridae</taxon>
        <taxon>Pentapetalae</taxon>
        <taxon>rosids</taxon>
        <taxon>fabids</taxon>
        <taxon>Fagales</taxon>
        <taxon>Fagaceae</taxon>
        <taxon>Fagus</taxon>
    </lineage>
</organism>
<protein>
    <recommendedName>
        <fullName evidence="1">C2 domain-containing protein</fullName>
    </recommendedName>
</protein>
<dbReference type="SMART" id="SM00239">
    <property type="entry name" value="C2"/>
    <property type="match status" value="1"/>
</dbReference>
<dbReference type="Pfam" id="PF25334">
    <property type="entry name" value="C2_GRDP"/>
    <property type="match status" value="1"/>
</dbReference>
<dbReference type="PANTHER" id="PTHR35503:SF2">
    <property type="entry name" value="OS04G0455700 PROTEIN"/>
    <property type="match status" value="1"/>
</dbReference>
<proteinExistence type="predicted"/>
<dbReference type="EMBL" id="OIVN01002101">
    <property type="protein sequence ID" value="SPD00557.1"/>
    <property type="molecule type" value="Genomic_DNA"/>
</dbReference>